<organism evidence="2">
    <name type="scientific">Arundo donax</name>
    <name type="common">Giant reed</name>
    <name type="synonym">Donax arundinaceus</name>
    <dbReference type="NCBI Taxonomy" id="35708"/>
    <lineage>
        <taxon>Eukaryota</taxon>
        <taxon>Viridiplantae</taxon>
        <taxon>Streptophyta</taxon>
        <taxon>Embryophyta</taxon>
        <taxon>Tracheophyta</taxon>
        <taxon>Spermatophyta</taxon>
        <taxon>Magnoliopsida</taxon>
        <taxon>Liliopsida</taxon>
        <taxon>Poales</taxon>
        <taxon>Poaceae</taxon>
        <taxon>PACMAD clade</taxon>
        <taxon>Arundinoideae</taxon>
        <taxon>Arundineae</taxon>
        <taxon>Arundo</taxon>
    </lineage>
</organism>
<dbReference type="EMBL" id="GBRH01206921">
    <property type="protein sequence ID" value="JAD90974.1"/>
    <property type="molecule type" value="Transcribed_RNA"/>
</dbReference>
<protein>
    <submittedName>
        <fullName evidence="2">Uncharacterized protein</fullName>
    </submittedName>
</protein>
<reference evidence="2" key="2">
    <citation type="journal article" date="2015" name="Data Brief">
        <title>Shoot transcriptome of the giant reed, Arundo donax.</title>
        <authorList>
            <person name="Barrero R.A."/>
            <person name="Guerrero F.D."/>
            <person name="Moolhuijzen P."/>
            <person name="Goolsby J.A."/>
            <person name="Tidwell J."/>
            <person name="Bellgard S.E."/>
            <person name="Bellgard M.I."/>
        </authorList>
    </citation>
    <scope>NUCLEOTIDE SEQUENCE</scope>
    <source>
        <tissue evidence="2">Shoot tissue taken approximately 20 cm above the soil surface</tissue>
    </source>
</reference>
<dbReference type="AlphaFoldDB" id="A0A0A9DQU3"/>
<dbReference type="PROSITE" id="PS51257">
    <property type="entry name" value="PROKAR_LIPOPROTEIN"/>
    <property type="match status" value="1"/>
</dbReference>
<proteinExistence type="predicted"/>
<feature type="region of interest" description="Disordered" evidence="1">
    <location>
        <begin position="31"/>
        <end position="58"/>
    </location>
</feature>
<name>A0A0A9DQU3_ARUDO</name>
<accession>A0A0A9DQU3</accession>
<evidence type="ECO:0000256" key="1">
    <source>
        <dbReference type="SAM" id="MobiDB-lite"/>
    </source>
</evidence>
<evidence type="ECO:0000313" key="2">
    <source>
        <dbReference type="EMBL" id="JAD90974.1"/>
    </source>
</evidence>
<reference evidence="2" key="1">
    <citation type="submission" date="2014-09" db="EMBL/GenBank/DDBJ databases">
        <authorList>
            <person name="Magalhaes I.L.F."/>
            <person name="Oliveira U."/>
            <person name="Santos F.R."/>
            <person name="Vidigal T.H.D.A."/>
            <person name="Brescovit A.D."/>
            <person name="Santos A.J."/>
        </authorList>
    </citation>
    <scope>NUCLEOTIDE SEQUENCE</scope>
    <source>
        <tissue evidence="2">Shoot tissue taken approximately 20 cm above the soil surface</tissue>
    </source>
</reference>
<sequence length="58" mass="6244">MSLQELKSHCKSVLALASYGWLGACRVGATTNAPSRPSRPARWSATRLPHWTGGRAPP</sequence>